<evidence type="ECO:0000313" key="1">
    <source>
        <dbReference type="EMBL" id="ROR27403.1"/>
    </source>
</evidence>
<comment type="caution">
    <text evidence="1">The sequence shown here is derived from an EMBL/GenBank/DDBJ whole genome shotgun (WGS) entry which is preliminary data.</text>
</comment>
<accession>A0A3N1XL15</accession>
<name>A0A3N1XL15_9FIRM</name>
<dbReference type="Proteomes" id="UP000273083">
    <property type="component" value="Unassembled WGS sequence"/>
</dbReference>
<reference evidence="1 2" key="1">
    <citation type="submission" date="2018-11" db="EMBL/GenBank/DDBJ databases">
        <title>Genomic Encyclopedia of Type Strains, Phase IV (KMG-IV): sequencing the most valuable type-strain genomes for metagenomic binning, comparative biology and taxonomic classification.</title>
        <authorList>
            <person name="Goeker M."/>
        </authorList>
    </citation>
    <scope>NUCLEOTIDE SEQUENCE [LARGE SCALE GENOMIC DNA]</scope>
    <source>
        <strain evidence="1 2">DSM 26537</strain>
    </source>
</reference>
<dbReference type="OrthoDB" id="2625437at2"/>
<sequence>MKEAHCKHCGKRIYNDEIALNIKIFGKQVGYIRCYDCLSEFLGCKSDKLRKTSLFYKNTGCSIFQVKYTYEGEPNE</sequence>
<evidence type="ECO:0000313" key="2">
    <source>
        <dbReference type="Proteomes" id="UP000273083"/>
    </source>
</evidence>
<keyword evidence="2" id="KW-1185">Reference proteome</keyword>
<dbReference type="RefSeq" id="WP_123609651.1">
    <property type="nucleotide sequence ID" value="NZ_RJVG01000006.1"/>
</dbReference>
<dbReference type="AlphaFoldDB" id="A0A3N1XL15"/>
<protein>
    <submittedName>
        <fullName evidence="1">Uncharacterized protein</fullName>
    </submittedName>
</protein>
<dbReference type="EMBL" id="RJVG01000006">
    <property type="protein sequence ID" value="ROR27403.1"/>
    <property type="molecule type" value="Genomic_DNA"/>
</dbReference>
<proteinExistence type="predicted"/>
<organism evidence="1 2">
    <name type="scientific">Mobilisporobacter senegalensis</name>
    <dbReference type="NCBI Taxonomy" id="1329262"/>
    <lineage>
        <taxon>Bacteria</taxon>
        <taxon>Bacillati</taxon>
        <taxon>Bacillota</taxon>
        <taxon>Clostridia</taxon>
        <taxon>Lachnospirales</taxon>
        <taxon>Lachnospiraceae</taxon>
        <taxon>Mobilisporobacter</taxon>
    </lineage>
</organism>
<gene>
    <name evidence="1" type="ORF">EDD66_106100</name>
</gene>